<evidence type="ECO:0000313" key="2">
    <source>
        <dbReference type="EMBL" id="KAA8652600.1"/>
    </source>
</evidence>
<dbReference type="Proteomes" id="UP000324241">
    <property type="component" value="Unassembled WGS sequence"/>
</dbReference>
<keyword evidence="4" id="KW-1185">Reference proteome</keyword>
<dbReference type="EMBL" id="SOSA01000098">
    <property type="protein sequence ID" value="THC96802.1"/>
    <property type="molecule type" value="Genomic_DNA"/>
</dbReference>
<dbReference type="VEuPathDB" id="FungiDB:EYZ11_003727"/>
<comment type="caution">
    <text evidence="3">The sequence shown here is derived from an EMBL/GenBank/DDBJ whole genome shotgun (WGS) entry which is preliminary data.</text>
</comment>
<feature type="compositionally biased region" description="Basic residues" evidence="1">
    <location>
        <begin position="278"/>
        <end position="290"/>
    </location>
</feature>
<evidence type="ECO:0000313" key="4">
    <source>
        <dbReference type="Proteomes" id="UP000308092"/>
    </source>
</evidence>
<reference evidence="3 4" key="1">
    <citation type="submission" date="2019-03" db="EMBL/GenBank/DDBJ databases">
        <title>The genome sequence of a newly discovered highly antifungal drug resistant Aspergillus species, Aspergillus tanneri NIH 1004.</title>
        <authorList>
            <person name="Mounaud S."/>
            <person name="Singh I."/>
            <person name="Joardar V."/>
            <person name="Pakala S."/>
            <person name="Pakala S."/>
            <person name="Venepally P."/>
            <person name="Hoover J."/>
            <person name="Nierman W."/>
            <person name="Chung J."/>
            <person name="Losada L."/>
        </authorList>
    </citation>
    <scope>NUCLEOTIDE SEQUENCE [LARGE SCALE GENOMIC DNA]</scope>
    <source>
        <strain evidence="3 4">NIH1004</strain>
    </source>
</reference>
<feature type="compositionally biased region" description="Low complexity" evidence="1">
    <location>
        <begin position="307"/>
        <end position="318"/>
    </location>
</feature>
<dbReference type="STRING" id="1220188.A0A4S3JML4"/>
<feature type="compositionally biased region" description="Polar residues" evidence="1">
    <location>
        <begin position="192"/>
        <end position="205"/>
    </location>
</feature>
<evidence type="ECO:0000313" key="3">
    <source>
        <dbReference type="EMBL" id="THC96802.1"/>
    </source>
</evidence>
<protein>
    <submittedName>
        <fullName evidence="3">Uncharacterized protein</fullName>
    </submittedName>
</protein>
<feature type="compositionally biased region" description="Basic and acidic residues" evidence="1">
    <location>
        <begin position="268"/>
        <end position="277"/>
    </location>
</feature>
<sequence length="359" mass="38110">METLDKAWHTAADALRNEIHAYQSSLKHWTDYGEEPLSGVQGKGTATDPYDAGNRDEQPGAPRSQQNTAVVPEALASISADDPKITGGSRPVNKPVGDYGPMGVQMDSNPIDKVVPQSRVPEQRDGLASQDQAGAGGSRKSDYINGQPAISGEVEEGQMSVNKGHNRKLSLGNKESYTGADMKKHQLMYEQRVSQSQPPLTNGQVSGLHGQRNEDGFAIKSIGLSTSGTPGTPGSPDTTSSAPAHPPTTSKASEEALKGPQCPSRAPYEFEKELDEKRKRRSKSGNRSTHKRDSGYGSGTGTGTGIGTTTTSSMTTETTARKSSPTADSPPTKNGSKTAIATMKEKLEKVVHFGHHSNK</sequence>
<proteinExistence type="predicted"/>
<feature type="compositionally biased region" description="Polar residues" evidence="1">
    <location>
        <begin position="321"/>
        <end position="339"/>
    </location>
</feature>
<dbReference type="AlphaFoldDB" id="A0A4S3JML4"/>
<dbReference type="OrthoDB" id="5388207at2759"/>
<dbReference type="EMBL" id="QUQM01000002">
    <property type="protein sequence ID" value="KAA8652600.1"/>
    <property type="molecule type" value="Genomic_DNA"/>
</dbReference>
<name>A0A4S3JML4_9EURO</name>
<dbReference type="Proteomes" id="UP000308092">
    <property type="component" value="Unassembled WGS sequence"/>
</dbReference>
<feature type="region of interest" description="Disordered" evidence="1">
    <location>
        <begin position="32"/>
        <end position="343"/>
    </location>
</feature>
<accession>A0A4S3JML4</accession>
<gene>
    <name evidence="2" type="ORF">ATNIH1004_001505</name>
    <name evidence="3" type="ORF">EYZ11_003727</name>
</gene>
<organism evidence="3 4">
    <name type="scientific">Aspergillus tanneri</name>
    <dbReference type="NCBI Taxonomy" id="1220188"/>
    <lineage>
        <taxon>Eukaryota</taxon>
        <taxon>Fungi</taxon>
        <taxon>Dikarya</taxon>
        <taxon>Ascomycota</taxon>
        <taxon>Pezizomycotina</taxon>
        <taxon>Eurotiomycetes</taxon>
        <taxon>Eurotiomycetidae</taxon>
        <taxon>Eurotiales</taxon>
        <taxon>Aspergillaceae</taxon>
        <taxon>Aspergillus</taxon>
        <taxon>Aspergillus subgen. Circumdati</taxon>
    </lineage>
</organism>
<evidence type="ECO:0000313" key="5">
    <source>
        <dbReference type="Proteomes" id="UP000324241"/>
    </source>
</evidence>
<dbReference type="GeneID" id="54324207"/>
<dbReference type="RefSeq" id="XP_033431961.1">
    <property type="nucleotide sequence ID" value="XM_033566204.1"/>
</dbReference>
<feature type="compositionally biased region" description="Low complexity" evidence="1">
    <location>
        <begin position="225"/>
        <end position="251"/>
    </location>
</feature>
<evidence type="ECO:0000256" key="1">
    <source>
        <dbReference type="SAM" id="MobiDB-lite"/>
    </source>
</evidence>
<reference evidence="2 5" key="2">
    <citation type="submission" date="2019-08" db="EMBL/GenBank/DDBJ databases">
        <title>The genome sequence of a newly discovered highly antifungal drug resistant Aspergillus species, Aspergillus tanneri NIH 1004.</title>
        <authorList>
            <person name="Mounaud S."/>
            <person name="Singh I."/>
            <person name="Joardar V."/>
            <person name="Pakala S."/>
            <person name="Pakala S."/>
            <person name="Venepally P."/>
            <person name="Chung J.K."/>
            <person name="Losada L."/>
            <person name="Nierman W.C."/>
        </authorList>
    </citation>
    <scope>NUCLEOTIDE SEQUENCE [LARGE SCALE GENOMIC DNA]</scope>
    <source>
        <strain evidence="2 5">NIH1004</strain>
    </source>
</reference>
<feature type="compositionally biased region" description="Gly residues" evidence="1">
    <location>
        <begin position="296"/>
        <end position="306"/>
    </location>
</feature>